<dbReference type="PANTHER" id="PTHR13773">
    <property type="entry name" value="PHOSPHATIDATE CYTIDYLYLTRANSFERASE"/>
    <property type="match status" value="1"/>
</dbReference>
<dbReference type="Pfam" id="PF01148">
    <property type="entry name" value="CTP_transf_1"/>
    <property type="match status" value="1"/>
</dbReference>
<keyword evidence="11 18" id="KW-1133">Transmembrane helix</keyword>
<keyword evidence="8 16" id="KW-0808">Transferase</keyword>
<evidence type="ECO:0000256" key="8">
    <source>
        <dbReference type="ARBA" id="ARBA00022679"/>
    </source>
</evidence>
<keyword evidence="10 16" id="KW-0548">Nucleotidyltransferase</keyword>
<feature type="transmembrane region" description="Helical" evidence="18">
    <location>
        <begin position="216"/>
        <end position="236"/>
    </location>
</feature>
<evidence type="ECO:0000256" key="18">
    <source>
        <dbReference type="SAM" id="Phobius"/>
    </source>
</evidence>
<feature type="region of interest" description="Disordered" evidence="17">
    <location>
        <begin position="1"/>
        <end position="29"/>
    </location>
</feature>
<organism evidence="20">
    <name type="scientific">Chloropicon roscoffensis</name>
    <dbReference type="NCBI Taxonomy" id="1461544"/>
    <lineage>
        <taxon>Eukaryota</taxon>
        <taxon>Viridiplantae</taxon>
        <taxon>Chlorophyta</taxon>
        <taxon>Chloropicophyceae</taxon>
        <taxon>Chloropicales</taxon>
        <taxon>Chloropicaceae</taxon>
        <taxon>Chloropicon</taxon>
    </lineage>
</organism>
<evidence type="ECO:0000256" key="17">
    <source>
        <dbReference type="SAM" id="MobiDB-lite"/>
    </source>
</evidence>
<evidence type="ECO:0000256" key="1">
    <source>
        <dbReference type="ARBA" id="ARBA00001698"/>
    </source>
</evidence>
<keyword evidence="15" id="KW-1208">Phospholipid metabolism</keyword>
<feature type="transmembrane region" description="Helical" evidence="18">
    <location>
        <begin position="257"/>
        <end position="275"/>
    </location>
</feature>
<evidence type="ECO:0000256" key="15">
    <source>
        <dbReference type="ARBA" id="ARBA00023264"/>
    </source>
</evidence>
<accession>A0A7S2T7R0</accession>
<dbReference type="InterPro" id="IPR000374">
    <property type="entry name" value="PC_trans"/>
</dbReference>
<dbReference type="GO" id="GO:0016024">
    <property type="term" value="P:CDP-diacylglycerol biosynthetic process"/>
    <property type="evidence" value="ECO:0007669"/>
    <property type="project" value="UniProtKB-UniPathway"/>
</dbReference>
<dbReference type="UniPathway" id="UPA00557">
    <property type="reaction ID" value="UER00614"/>
</dbReference>
<gene>
    <name evidence="19" type="ORF">CROS1312_LOCUS635</name>
    <name evidence="20" type="ORF">CROS1312_LOCUS636</name>
</gene>
<evidence type="ECO:0000256" key="5">
    <source>
        <dbReference type="ARBA" id="ARBA00010185"/>
    </source>
</evidence>
<evidence type="ECO:0000256" key="10">
    <source>
        <dbReference type="ARBA" id="ARBA00022695"/>
    </source>
</evidence>
<keyword evidence="12" id="KW-0443">Lipid metabolism</keyword>
<comment type="subcellular location">
    <subcellularLocation>
        <location evidence="2">Membrane</location>
        <topology evidence="2">Multi-pass membrane protein</topology>
    </subcellularLocation>
</comment>
<evidence type="ECO:0000256" key="7">
    <source>
        <dbReference type="ARBA" id="ARBA00022516"/>
    </source>
</evidence>
<evidence type="ECO:0000256" key="12">
    <source>
        <dbReference type="ARBA" id="ARBA00023098"/>
    </source>
</evidence>
<keyword evidence="13 18" id="KW-0472">Membrane</keyword>
<dbReference type="GO" id="GO:0004605">
    <property type="term" value="F:phosphatidate cytidylyltransferase activity"/>
    <property type="evidence" value="ECO:0007669"/>
    <property type="project" value="UniProtKB-EC"/>
</dbReference>
<feature type="transmembrane region" description="Helical" evidence="18">
    <location>
        <begin position="162"/>
        <end position="179"/>
    </location>
</feature>
<dbReference type="AlphaFoldDB" id="A0A7S2T7R0"/>
<comment type="similarity">
    <text evidence="5 16">Belongs to the CDS family.</text>
</comment>
<evidence type="ECO:0000256" key="11">
    <source>
        <dbReference type="ARBA" id="ARBA00022989"/>
    </source>
</evidence>
<evidence type="ECO:0000256" key="3">
    <source>
        <dbReference type="ARBA" id="ARBA00005119"/>
    </source>
</evidence>
<evidence type="ECO:0000313" key="20">
    <source>
        <dbReference type="EMBL" id="CAD9721369.1"/>
    </source>
</evidence>
<feature type="transmembrane region" description="Helical" evidence="18">
    <location>
        <begin position="46"/>
        <end position="64"/>
    </location>
</feature>
<feature type="transmembrane region" description="Helical" evidence="18">
    <location>
        <begin position="191"/>
        <end position="210"/>
    </location>
</feature>
<comment type="catalytic activity">
    <reaction evidence="1 16">
        <text>a 1,2-diacyl-sn-glycero-3-phosphate + CTP + H(+) = a CDP-1,2-diacyl-sn-glycerol + diphosphate</text>
        <dbReference type="Rhea" id="RHEA:16229"/>
        <dbReference type="ChEBI" id="CHEBI:15378"/>
        <dbReference type="ChEBI" id="CHEBI:33019"/>
        <dbReference type="ChEBI" id="CHEBI:37563"/>
        <dbReference type="ChEBI" id="CHEBI:58332"/>
        <dbReference type="ChEBI" id="CHEBI:58608"/>
        <dbReference type="EC" id="2.7.7.41"/>
    </reaction>
</comment>
<sequence>MPRSGKVRARKNSVRSHPMQIDNLGGSGSDEIPADIPKVESKYSSLYVRTLSGAAFVAGFIIIIRLGHLYCLGLLLSLQALITRELFDLARRKGNVHPSDETRELPGFRIQQWYIFAVACFYMYGRLLHDIILVEASNPHIETKLGKVAMSVLWVVLKRHTLITYCLYVLGFVMSVLSLKKGKYMYQFGQYSGTITIILFVLVQTSFFVSNIFDGLIWFVLPCALVIINDIMAYFAGKVFGRTPLIKLSPKKTLEGYVGGGTLTVLLSIPLSDAFSQYEWMTCSRTSFAKENLECLNTLAFEPAVYHLSDFIPSILRQCVGSFVDLSFFAFTDYSFVAKPIVVHGIFLALFASSIAPFGGFFASGVKRALKIKDFGDSIPGHGGLTDRMDCQCVMGVFAYVYVNNFVKNPVASMSYILDKVSRLIFLLLQVLYSYALKGKGTDFETPSSPCSAHRFSC</sequence>
<dbReference type="EC" id="2.7.7.41" evidence="6 16"/>
<evidence type="ECO:0000256" key="13">
    <source>
        <dbReference type="ARBA" id="ARBA00023136"/>
    </source>
</evidence>
<dbReference type="EMBL" id="HBHM01000839">
    <property type="protein sequence ID" value="CAD9721369.1"/>
    <property type="molecule type" value="Transcribed_RNA"/>
</dbReference>
<comment type="pathway">
    <text evidence="4">Lipid metabolism.</text>
</comment>
<keyword evidence="7" id="KW-0444">Lipid biosynthesis</keyword>
<evidence type="ECO:0000256" key="6">
    <source>
        <dbReference type="ARBA" id="ARBA00012487"/>
    </source>
</evidence>
<evidence type="ECO:0000256" key="16">
    <source>
        <dbReference type="RuleBase" id="RU003938"/>
    </source>
</evidence>
<feature type="transmembrane region" description="Helical" evidence="18">
    <location>
        <begin position="341"/>
        <end position="363"/>
    </location>
</feature>
<dbReference type="InterPro" id="IPR016720">
    <property type="entry name" value="PC_Trfase_euk"/>
</dbReference>
<evidence type="ECO:0000256" key="2">
    <source>
        <dbReference type="ARBA" id="ARBA00004141"/>
    </source>
</evidence>
<protein>
    <recommendedName>
        <fullName evidence="6 16">Phosphatidate cytidylyltransferase</fullName>
        <ecNumber evidence="6 16">2.7.7.41</ecNumber>
    </recommendedName>
</protein>
<evidence type="ECO:0000313" key="19">
    <source>
        <dbReference type="EMBL" id="CAD9721368.1"/>
    </source>
</evidence>
<keyword evidence="9 16" id="KW-0812">Transmembrane</keyword>
<dbReference type="PANTHER" id="PTHR13773:SF8">
    <property type="entry name" value="PHOSPHATIDATE CYTIDYLYLTRANSFERASE, PHOTORECEPTOR-SPECIFIC"/>
    <property type="match status" value="1"/>
</dbReference>
<reference evidence="20" key="1">
    <citation type="submission" date="2021-01" db="EMBL/GenBank/DDBJ databases">
        <authorList>
            <person name="Corre E."/>
            <person name="Pelletier E."/>
            <person name="Niang G."/>
            <person name="Scheremetjew M."/>
            <person name="Finn R."/>
            <person name="Kale V."/>
            <person name="Holt S."/>
            <person name="Cochrane G."/>
            <person name="Meng A."/>
            <person name="Brown T."/>
            <person name="Cohen L."/>
        </authorList>
    </citation>
    <scope>NUCLEOTIDE SEQUENCE</scope>
    <source>
        <strain evidence="20">RCC2335</strain>
    </source>
</reference>
<feature type="compositionally biased region" description="Basic residues" evidence="17">
    <location>
        <begin position="1"/>
        <end position="14"/>
    </location>
</feature>
<evidence type="ECO:0000256" key="9">
    <source>
        <dbReference type="ARBA" id="ARBA00022692"/>
    </source>
</evidence>
<evidence type="ECO:0000256" key="14">
    <source>
        <dbReference type="ARBA" id="ARBA00023209"/>
    </source>
</evidence>
<dbReference type="GO" id="GO:0005789">
    <property type="term" value="C:endoplasmic reticulum membrane"/>
    <property type="evidence" value="ECO:0007669"/>
    <property type="project" value="TreeGrafter"/>
</dbReference>
<keyword evidence="14" id="KW-0594">Phospholipid biosynthesis</keyword>
<proteinExistence type="inferred from homology"/>
<evidence type="ECO:0000256" key="4">
    <source>
        <dbReference type="ARBA" id="ARBA00005189"/>
    </source>
</evidence>
<dbReference type="EMBL" id="HBHM01000838">
    <property type="protein sequence ID" value="CAD9721368.1"/>
    <property type="molecule type" value="Transcribed_RNA"/>
</dbReference>
<name>A0A7S2T7R0_9CHLO</name>
<comment type="pathway">
    <text evidence="3 16">Phospholipid metabolism; CDP-diacylglycerol biosynthesis; CDP-diacylglycerol from sn-glycerol 3-phosphate: step 3/3.</text>
</comment>
<dbReference type="PROSITE" id="PS01315">
    <property type="entry name" value="CDS"/>
    <property type="match status" value="1"/>
</dbReference>